<name>A0A8H8BTS4_9HELO</name>
<dbReference type="InterPro" id="IPR051693">
    <property type="entry name" value="UPF0046_metallophosphoest"/>
</dbReference>
<evidence type="ECO:0000313" key="2">
    <source>
        <dbReference type="EMBL" id="KAG4423308.1"/>
    </source>
</evidence>
<sequence>MTSNKVGTSIMIISDTHEHTPNITGMPPVDVLIHTGDLTNFGDLETLRASIEMLNTIPAELKLVIAGNHDISLDPIRRVENMTDDEYANLHAAALEIMTGSEVRSNNIQYLSEDTYNFALENGAKFTVYASPYTPGSGGWAFPYELTEDRFNDAKQIAPNRKSVATSPIPAGVDIVMTHGPPYSILDQVDGQNIGCPNLLRAVSRVKPLMHCFGHIHEGHGANLVTWNRDGSVKDPKAATPLETEQVNEWPSACEWRIRRGEQTLMVNAAMVVNTAGGMKPRNVPFVVVLDLERGDNSRGN</sequence>
<evidence type="ECO:0000313" key="3">
    <source>
        <dbReference type="Proteomes" id="UP000664132"/>
    </source>
</evidence>
<protein>
    <recommendedName>
        <fullName evidence="1">Calcineurin-like phosphoesterase domain-containing protein</fullName>
    </recommendedName>
</protein>
<evidence type="ECO:0000259" key="1">
    <source>
        <dbReference type="Pfam" id="PF00149"/>
    </source>
</evidence>
<dbReference type="AlphaFoldDB" id="A0A8H8BTS4"/>
<dbReference type="Pfam" id="PF00149">
    <property type="entry name" value="Metallophos"/>
    <property type="match status" value="1"/>
</dbReference>
<proteinExistence type="predicted"/>
<dbReference type="GO" id="GO:0016787">
    <property type="term" value="F:hydrolase activity"/>
    <property type="evidence" value="ECO:0007669"/>
    <property type="project" value="InterPro"/>
</dbReference>
<dbReference type="SUPFAM" id="SSF56300">
    <property type="entry name" value="Metallo-dependent phosphatases"/>
    <property type="match status" value="1"/>
</dbReference>
<accession>A0A8H8BTS4</accession>
<dbReference type="InterPro" id="IPR029052">
    <property type="entry name" value="Metallo-depent_PP-like"/>
</dbReference>
<keyword evidence="3" id="KW-1185">Reference proteome</keyword>
<dbReference type="EMBL" id="JAFJYH010000036">
    <property type="protein sequence ID" value="KAG4423308.1"/>
    <property type="molecule type" value="Genomic_DNA"/>
</dbReference>
<comment type="caution">
    <text evidence="2">The sequence shown here is derived from an EMBL/GenBank/DDBJ whole genome shotgun (WGS) entry which is preliminary data.</text>
</comment>
<dbReference type="OrthoDB" id="630188at2759"/>
<dbReference type="Gene3D" id="3.60.21.10">
    <property type="match status" value="1"/>
</dbReference>
<dbReference type="Proteomes" id="UP000664132">
    <property type="component" value="Unassembled WGS sequence"/>
</dbReference>
<dbReference type="InterPro" id="IPR004843">
    <property type="entry name" value="Calcineurin-like_PHP"/>
</dbReference>
<dbReference type="CDD" id="cd07379">
    <property type="entry name" value="MPP_239FB"/>
    <property type="match status" value="1"/>
</dbReference>
<feature type="domain" description="Calcineurin-like phosphoesterase" evidence="1">
    <location>
        <begin position="9"/>
        <end position="218"/>
    </location>
</feature>
<gene>
    <name evidence="2" type="ORF">IFR04_003542</name>
</gene>
<reference evidence="2" key="1">
    <citation type="submission" date="2021-02" db="EMBL/GenBank/DDBJ databases">
        <title>Genome sequence Cadophora malorum strain M34.</title>
        <authorList>
            <person name="Stefanovic E."/>
            <person name="Vu D."/>
            <person name="Scully C."/>
            <person name="Dijksterhuis J."/>
            <person name="Roader J."/>
            <person name="Houbraken J."/>
        </authorList>
    </citation>
    <scope>NUCLEOTIDE SEQUENCE</scope>
    <source>
        <strain evidence="2">M34</strain>
    </source>
</reference>
<organism evidence="2 3">
    <name type="scientific">Cadophora malorum</name>
    <dbReference type="NCBI Taxonomy" id="108018"/>
    <lineage>
        <taxon>Eukaryota</taxon>
        <taxon>Fungi</taxon>
        <taxon>Dikarya</taxon>
        <taxon>Ascomycota</taxon>
        <taxon>Pezizomycotina</taxon>
        <taxon>Leotiomycetes</taxon>
        <taxon>Helotiales</taxon>
        <taxon>Ploettnerulaceae</taxon>
        <taxon>Cadophora</taxon>
    </lineage>
</organism>
<dbReference type="PANTHER" id="PTHR12905">
    <property type="entry name" value="METALLOPHOSPHOESTERASE"/>
    <property type="match status" value="1"/>
</dbReference>
<dbReference type="PANTHER" id="PTHR12905:SF0">
    <property type="entry name" value="CALCINEURIN-LIKE PHOSPHOESTERASE DOMAIN-CONTAINING PROTEIN"/>
    <property type="match status" value="1"/>
</dbReference>